<keyword evidence="8" id="KW-1185">Reference proteome</keyword>
<name>A0AAN9Y9N0_9HEMI</name>
<evidence type="ECO:0000313" key="7">
    <source>
        <dbReference type="EMBL" id="KAK7602882.1"/>
    </source>
</evidence>
<evidence type="ECO:0000259" key="6">
    <source>
        <dbReference type="PROSITE" id="PS50850"/>
    </source>
</evidence>
<keyword evidence="2 5" id="KW-0812">Transmembrane</keyword>
<evidence type="ECO:0000256" key="1">
    <source>
        <dbReference type="ARBA" id="ARBA00004141"/>
    </source>
</evidence>
<evidence type="ECO:0000256" key="3">
    <source>
        <dbReference type="ARBA" id="ARBA00022989"/>
    </source>
</evidence>
<feature type="transmembrane region" description="Helical" evidence="5">
    <location>
        <begin position="431"/>
        <end position="452"/>
    </location>
</feature>
<dbReference type="PROSITE" id="PS00216">
    <property type="entry name" value="SUGAR_TRANSPORT_1"/>
    <property type="match status" value="1"/>
</dbReference>
<comment type="caution">
    <text evidence="7">The sequence shown here is derived from an EMBL/GenBank/DDBJ whole genome shotgun (WGS) entry which is preliminary data.</text>
</comment>
<gene>
    <name evidence="7" type="ORF">V9T40_006856</name>
</gene>
<feature type="domain" description="Major facilitator superfamily (MFS) profile" evidence="6">
    <location>
        <begin position="121"/>
        <end position="540"/>
    </location>
</feature>
<feature type="transmembrane region" description="Helical" evidence="5">
    <location>
        <begin position="43"/>
        <end position="65"/>
    </location>
</feature>
<dbReference type="InterPro" id="IPR005828">
    <property type="entry name" value="MFS_sugar_transport-like"/>
</dbReference>
<dbReference type="Proteomes" id="UP001367676">
    <property type="component" value="Unassembled WGS sequence"/>
</dbReference>
<protein>
    <recommendedName>
        <fullName evidence="6">Major facilitator superfamily (MFS) profile domain-containing protein</fullName>
    </recommendedName>
</protein>
<reference evidence="7 8" key="1">
    <citation type="submission" date="2024-03" db="EMBL/GenBank/DDBJ databases">
        <title>Adaptation during the transition from Ophiocordyceps entomopathogen to insect associate is accompanied by gene loss and intensified selection.</title>
        <authorList>
            <person name="Ward C.M."/>
            <person name="Onetto C.A."/>
            <person name="Borneman A.R."/>
        </authorList>
    </citation>
    <scope>NUCLEOTIDE SEQUENCE [LARGE SCALE GENOMIC DNA]</scope>
    <source>
        <strain evidence="7">AWRI1</strain>
        <tissue evidence="7">Single Adult Female</tissue>
    </source>
</reference>
<dbReference type="SUPFAM" id="SSF103473">
    <property type="entry name" value="MFS general substrate transporter"/>
    <property type="match status" value="1"/>
</dbReference>
<evidence type="ECO:0000256" key="2">
    <source>
        <dbReference type="ARBA" id="ARBA00022692"/>
    </source>
</evidence>
<keyword evidence="4 5" id="KW-0472">Membrane</keyword>
<dbReference type="AlphaFoldDB" id="A0AAN9Y9N0"/>
<dbReference type="CDD" id="cd17317">
    <property type="entry name" value="MFS_SLC22"/>
    <property type="match status" value="1"/>
</dbReference>
<feature type="transmembrane region" description="Helical" evidence="5">
    <location>
        <begin position="398"/>
        <end position="419"/>
    </location>
</feature>
<feature type="transmembrane region" description="Helical" evidence="5">
    <location>
        <begin position="192"/>
        <end position="211"/>
    </location>
</feature>
<dbReference type="PROSITE" id="PS50850">
    <property type="entry name" value="MFS"/>
    <property type="match status" value="1"/>
</dbReference>
<feature type="transmembrane region" description="Helical" evidence="5">
    <location>
        <begin position="365"/>
        <end position="386"/>
    </location>
</feature>
<evidence type="ECO:0000256" key="5">
    <source>
        <dbReference type="SAM" id="Phobius"/>
    </source>
</evidence>
<dbReference type="PANTHER" id="PTHR24064">
    <property type="entry name" value="SOLUTE CARRIER FAMILY 22 MEMBER"/>
    <property type="match status" value="1"/>
</dbReference>
<dbReference type="Pfam" id="PF00083">
    <property type="entry name" value="Sugar_tr"/>
    <property type="match status" value="1"/>
</dbReference>
<keyword evidence="3 5" id="KW-1133">Transmembrane helix</keyword>
<dbReference type="EMBL" id="JBBCAQ010000007">
    <property type="protein sequence ID" value="KAK7602882.1"/>
    <property type="molecule type" value="Genomic_DNA"/>
</dbReference>
<sequence length="556" mass="62848">MKSVRSSGAAKRGAQEAEKKSLQWDLDEVLTELKFGSYQLRNLVLIGLMIMFSNLYPLSFTLTAADVDYRCKIPECEDNSTKSQFKTSWTSEAIPYNRQEPYKCKRYKPLSNSTTGFNETHCSALFNSSVEEKCEPAEIIYFTDDVTIVNEFGILCENRKWELSLIGTINNLAQFIGIPLSGVLSDRYGRKFVAIMCSFLSAVFGICRGLSTNYKMFAAFEFLDAFFGSGIYGTAFILGIELVNPKMRSLAATVIGIFYPFGAVIMGCIAWYFKNWRKLLIVSYSPGLFFILYFWIIPESVRWLQMNGHHSKAMSILKKISASNNIELSEKALQQQEEVVSCLPKEEKKEPFWKPILIIFQTKLIWLRLLNCSFCWFTNTLVYYGLSINSVELVGNKYFNFVLTNAVEIPAFVLSGFILQKVSRRMSQSAAFFFSGVACLVCEFVPADMFWLQLPLFLVSKFLITVSFNIMYVYTAEMFPTELRLSLCGFASMFGRFGSMLAPQTILLKDLVGQHAPVLLFGVTSVIAGGLSTSFPETLNKKLPDTVNQAKMVDES</sequence>
<feature type="transmembrane region" description="Helical" evidence="5">
    <location>
        <begin position="250"/>
        <end position="273"/>
    </location>
</feature>
<dbReference type="InterPro" id="IPR020846">
    <property type="entry name" value="MFS_dom"/>
</dbReference>
<accession>A0AAN9Y9N0</accession>
<proteinExistence type="predicted"/>
<dbReference type="Gene3D" id="1.20.1250.20">
    <property type="entry name" value="MFS general substrate transporter like domains"/>
    <property type="match status" value="1"/>
</dbReference>
<dbReference type="GO" id="GO:0022857">
    <property type="term" value="F:transmembrane transporter activity"/>
    <property type="evidence" value="ECO:0007669"/>
    <property type="project" value="InterPro"/>
</dbReference>
<feature type="transmembrane region" description="Helical" evidence="5">
    <location>
        <begin position="217"/>
        <end position="238"/>
    </location>
</feature>
<organism evidence="7 8">
    <name type="scientific">Parthenolecanium corni</name>
    <dbReference type="NCBI Taxonomy" id="536013"/>
    <lineage>
        <taxon>Eukaryota</taxon>
        <taxon>Metazoa</taxon>
        <taxon>Ecdysozoa</taxon>
        <taxon>Arthropoda</taxon>
        <taxon>Hexapoda</taxon>
        <taxon>Insecta</taxon>
        <taxon>Pterygota</taxon>
        <taxon>Neoptera</taxon>
        <taxon>Paraneoptera</taxon>
        <taxon>Hemiptera</taxon>
        <taxon>Sternorrhyncha</taxon>
        <taxon>Coccoidea</taxon>
        <taxon>Coccidae</taxon>
        <taxon>Parthenolecanium</taxon>
    </lineage>
</organism>
<feature type="transmembrane region" description="Helical" evidence="5">
    <location>
        <begin position="458"/>
        <end position="475"/>
    </location>
</feature>
<dbReference type="InterPro" id="IPR005829">
    <property type="entry name" value="Sugar_transporter_CS"/>
</dbReference>
<comment type="subcellular location">
    <subcellularLocation>
        <location evidence="1">Membrane</location>
        <topology evidence="1">Multi-pass membrane protein</topology>
    </subcellularLocation>
</comment>
<dbReference type="InterPro" id="IPR036259">
    <property type="entry name" value="MFS_trans_sf"/>
</dbReference>
<evidence type="ECO:0000313" key="8">
    <source>
        <dbReference type="Proteomes" id="UP001367676"/>
    </source>
</evidence>
<evidence type="ECO:0000256" key="4">
    <source>
        <dbReference type="ARBA" id="ARBA00023136"/>
    </source>
</evidence>
<feature type="transmembrane region" description="Helical" evidence="5">
    <location>
        <begin position="279"/>
        <end position="297"/>
    </location>
</feature>
<dbReference type="GO" id="GO:0016020">
    <property type="term" value="C:membrane"/>
    <property type="evidence" value="ECO:0007669"/>
    <property type="project" value="UniProtKB-SubCell"/>
</dbReference>